<evidence type="ECO:0000256" key="1">
    <source>
        <dbReference type="SAM" id="Coils"/>
    </source>
</evidence>
<keyword evidence="1" id="KW-0175">Coiled coil</keyword>
<proteinExistence type="predicted"/>
<dbReference type="ExpressionAtlas" id="O65551">
    <property type="expression patterns" value="baseline and differential"/>
</dbReference>
<dbReference type="GO" id="GO:0043182">
    <property type="term" value="P:vacuolar sequestering of sodium ion"/>
    <property type="evidence" value="ECO:0000315"/>
    <property type="project" value="TAIR"/>
</dbReference>
<evidence type="ECO:0000259" key="4">
    <source>
        <dbReference type="Pfam" id="PF20416"/>
    </source>
</evidence>
<dbReference type="InterPro" id="IPR016024">
    <property type="entry name" value="ARM-type_fold"/>
</dbReference>
<gene>
    <name evidence="5" type="primary">F6I18.100</name>
    <name evidence="6" type="ordered locus">At4g30990</name>
</gene>
<keyword evidence="2" id="KW-0812">Transmembrane</keyword>
<dbReference type="SUPFAM" id="SSF48371">
    <property type="entry name" value="ARM repeat"/>
    <property type="match status" value="3"/>
</dbReference>
<reference evidence="6" key="4">
    <citation type="submission" date="2000-03" db="EMBL/GenBank/DDBJ databases">
        <authorList>
            <person name="Benes V."/>
            <person name="Rechmann S."/>
            <person name="Borkova D."/>
            <person name="Ansorge W."/>
            <person name="Mewes H.W."/>
            <person name="Lemcke K."/>
            <person name="Mayer K.F.X."/>
        </authorList>
    </citation>
    <scope>NUCLEOTIDE SEQUENCE</scope>
</reference>
<dbReference type="GO" id="GO:0005802">
    <property type="term" value="C:trans-Golgi network"/>
    <property type="evidence" value="ECO:0007005"/>
    <property type="project" value="TAIR"/>
</dbReference>
<evidence type="ECO:0000256" key="2">
    <source>
        <dbReference type="SAM" id="Phobius"/>
    </source>
</evidence>
<dbReference type="InterPro" id="IPR052575">
    <property type="entry name" value="SSU_processome_comp_20"/>
</dbReference>
<keyword evidence="2" id="KW-1133">Transmembrane helix</keyword>
<dbReference type="EMBL" id="AL022198">
    <property type="protein sequence ID" value="CAA18194.1"/>
    <property type="molecule type" value="Genomic_DNA"/>
</dbReference>
<dbReference type="Pfam" id="PF06364">
    <property type="entry name" value="DUF1068"/>
    <property type="match status" value="1"/>
</dbReference>
<dbReference type="Pfam" id="PF07539">
    <property type="entry name" value="UTP20_N"/>
    <property type="match status" value="1"/>
</dbReference>
<dbReference type="InterPro" id="IPR011430">
    <property type="entry name" value="UTP20_N"/>
</dbReference>
<feature type="coiled-coil region" evidence="1">
    <location>
        <begin position="416"/>
        <end position="443"/>
    </location>
</feature>
<dbReference type="InterPro" id="IPR046523">
    <property type="entry name" value="UTP20_dom"/>
</dbReference>
<dbReference type="PANTHER" id="PTHR17695:SF11">
    <property type="entry name" value="SMALL SUBUNIT PROCESSOME COMPONENT 20 HOMOLOG"/>
    <property type="match status" value="1"/>
</dbReference>
<evidence type="ECO:0000313" key="6">
    <source>
        <dbReference type="EMBL" id="CAB79817.1"/>
    </source>
</evidence>
<keyword evidence="2" id="KW-0472">Membrane</keyword>
<protein>
    <submittedName>
        <fullName evidence="6">Uncharacterized protein AT4g30990</fullName>
    </submittedName>
    <submittedName>
        <fullName evidence="5">Uncharacterized protein F6I18.100</fullName>
    </submittedName>
</protein>
<dbReference type="GO" id="GO:0005768">
    <property type="term" value="C:endosome"/>
    <property type="evidence" value="ECO:0007005"/>
    <property type="project" value="TAIR"/>
</dbReference>
<dbReference type="PIR" id="H85362">
    <property type="entry name" value="H85362"/>
</dbReference>
<reference key="2">
    <citation type="journal article" date="1999" name="Nature">
        <title>Sequence and analysis of chromosome 4 of the plant Arabidopsis thaliana.</title>
        <authorList>
            <consortium name="EU"/>
            <consortium name="CSHL and WU Arabidopsis Sequencing Project"/>
            <person name="Mayer K."/>
            <person name="Schuller C."/>
            <person name="Wambutt R."/>
            <person name="Murphy G."/>
            <person name="Volckaert G."/>
            <person name="Pohl T."/>
            <person name="Dusterhoft A."/>
            <person name="Stiekema W."/>
            <person name="Entian K.D."/>
            <person name="Terryn N."/>
            <person name="Harris B."/>
            <person name="Ansorge W."/>
            <person name="Brandt P."/>
            <person name="Grivell L."/>
            <person name="Rieger M."/>
            <person name="Weichselgartner M."/>
            <person name="de Simone V."/>
            <person name="Obermaier B."/>
            <person name="Mache R."/>
            <person name="Muller M."/>
            <person name="Kreis M."/>
            <person name="Delseny M."/>
            <person name="Puigdomenech P."/>
            <person name="Watson M."/>
            <person name="Schmidtheini T."/>
            <person name="Reichert B."/>
            <person name="Portatelle D."/>
            <person name="Perez-Alonso M."/>
            <person name="Boutry M."/>
            <person name="Bancroft I."/>
            <person name="Vos P."/>
            <person name="Hoheisel J."/>
            <person name="Zimmermann W."/>
            <person name="Wedler H."/>
            <person name="Ridley P."/>
            <person name="Langham S.A."/>
            <person name="McCullagh B."/>
            <person name="Bilham L."/>
            <person name="Robben J."/>
            <person name="Van der Schueren J."/>
            <person name="Grymonprez B."/>
            <person name="Chuang Y.J."/>
            <person name="Vandenbussche F."/>
            <person name="Braeken M."/>
            <person name="Weltjens I."/>
            <person name="Voet M."/>
            <person name="Bastiaens I."/>
            <person name="Aert R."/>
            <person name="Defoor E."/>
            <person name="Weitzenegger T."/>
            <person name="Bothe G."/>
            <person name="Ramsperger U."/>
            <person name="Hilbert H."/>
            <person name="Braun M."/>
            <person name="Holzer E."/>
            <person name="Brandt A."/>
            <person name="Peters S."/>
            <person name="van Staveren M."/>
            <person name="Dirske W."/>
            <person name="Mooijman P."/>
            <person name="Klein Lankhorst R."/>
            <person name="Rose M."/>
            <person name="Hauf J."/>
            <person name="Kotter P."/>
            <person name="Berneiser S."/>
            <person name="Hempel S."/>
            <person name="Feldpausch M."/>
            <person name="Lamberth S."/>
            <person name="Van den Daele H."/>
            <person name="De Keyser A."/>
            <person name="Buysshaert C."/>
            <person name="Gielen J."/>
            <person name="Villarroel R."/>
            <person name="De Clercq R."/>
            <person name="Van Montagu M."/>
            <person name="Rogers J."/>
            <person name="Cronin A."/>
            <person name="Quail M."/>
            <person name="Bray-Allen S."/>
            <person name="Clark L."/>
            <person name="Doggett J."/>
            <person name="Hall S."/>
            <person name="Kay M."/>
            <person name="Lennard N."/>
            <person name="McLay K."/>
            <person name="Mayes R."/>
            <person name="Pettett A."/>
            <person name="Rajandream M.A."/>
            <person name="Lyne M."/>
            <person name="Benes V."/>
            <person name="Rechmann S."/>
            <person name="Borkova D."/>
            <person name="Blocker H."/>
            <person name="Scharfe M."/>
            <person name="Grimm M."/>
            <person name="Lohnert T.H."/>
            <person name="Dose S."/>
            <person name="de Haan M."/>
            <person name="Maarse A."/>
            <person name="Schafer M."/>
            <person name="Muller-Auer S."/>
            <person name="Gabel C."/>
            <person name="Fuchs M."/>
            <person name="Fartmann B."/>
            <person name="Granderath K."/>
            <person name="Dauner D."/>
            <person name="Herzl A."/>
            <person name="Neumann S."/>
            <person name="Argiriou A."/>
            <person name="Vitale D."/>
            <person name="Liguori R."/>
            <person name="Piravandi E."/>
            <person name="Massenet O."/>
            <person name="Quigley F."/>
            <person name="Clabauld G."/>
            <person name="Mundlein A."/>
            <person name="Felber R."/>
            <person name="Schnabl S."/>
            <person name="Hiller R."/>
            <person name="Schmidt W."/>
            <person name="Lecharny A."/>
            <person name="Aubourg S."/>
            <person name="Chefdor F."/>
            <person name="Cooke R."/>
            <person name="Berger C."/>
            <person name="Montfort A."/>
            <person name="Casacuberta E."/>
            <person name="Gibbons T."/>
            <person name="Weber N."/>
            <person name="Vandenbol M."/>
            <person name="Bargues M."/>
            <person name="Terol J."/>
            <person name="Torres A."/>
            <person name="Perez-Perez A."/>
            <person name="Purnelle B."/>
            <person name="Bent E."/>
            <person name="Johnson S."/>
            <person name="Tacon D."/>
            <person name="Jesse T."/>
            <person name="Heijnen L."/>
            <person name="Schwarz S."/>
            <person name="Scholler P."/>
            <person name="Heber S."/>
            <person name="Francs P."/>
            <person name="Bielke C."/>
            <person name="Frishman D."/>
            <person name="Haase D."/>
            <person name="Lemcke K."/>
            <person name="Mewes H.W."/>
            <person name="Stocker S."/>
            <person name="Zaccaria P."/>
            <person name="Bevan M."/>
            <person name="Wilson R.K."/>
            <person name="de la Bastide M."/>
            <person name="Habermann K."/>
            <person name="Parnell L."/>
            <person name="Dedhia N."/>
            <person name="Gnoj L."/>
            <person name="Schutz K."/>
            <person name="Huang E."/>
            <person name="Spiegel L."/>
            <person name="Sehkon M."/>
            <person name="Murray J."/>
            <person name="Sheet P."/>
            <person name="Cordes M."/>
            <person name="Abu-Threideh J."/>
            <person name="Stoneking T."/>
            <person name="Kalicki J."/>
            <person name="Graves T."/>
            <person name="Harmon G."/>
            <person name="Edwards J."/>
            <person name="Latreille P."/>
            <person name="Courtney L."/>
            <person name="Cloud J."/>
            <person name="Abbott A."/>
            <person name="Scott K."/>
            <person name="Johnson D."/>
            <person name="Minx P."/>
            <person name="Bentley D."/>
            <person name="Fulton B."/>
            <person name="Miller N."/>
            <person name="Greco T."/>
            <person name="Kemp K."/>
            <person name="Kramer J."/>
            <person name="Fulton L."/>
            <person name="Mardis E."/>
            <person name="Dante M."/>
            <person name="Pepin K."/>
            <person name="Hillier L."/>
            <person name="Nelson J."/>
            <person name="Spieth J."/>
            <person name="Ryan E."/>
            <person name="Andrews S."/>
            <person name="Geisel C."/>
            <person name="Layman D."/>
            <person name="Du H."/>
            <person name="Ali J."/>
            <person name="Berghoff A."/>
            <person name="Jones K."/>
            <person name="Drone K."/>
            <person name="Cotton M."/>
            <person name="Joshu C."/>
            <person name="Antonoiu B."/>
            <person name="Zidanic M."/>
            <person name="Strong C."/>
            <person name="Sun H."/>
            <person name="Lamar B."/>
            <person name="Yordan C."/>
            <person name="Ma P."/>
            <person name="Zhong J."/>
            <person name="Preston R."/>
            <person name="Vil D."/>
            <person name="Shekher M."/>
            <person name="Matero A."/>
            <person name="Shah R."/>
            <person name="Swaby I.K."/>
            <person name="O'Shaughnessy A."/>
            <person name="Rodriguez M."/>
            <person name="Hoffmann J."/>
            <person name="Till S."/>
            <person name="Granat S."/>
            <person name="Shohdy N."/>
            <person name="Hasegawa A."/>
            <person name="Hameed A."/>
            <person name="Lodhi M."/>
            <person name="Johnson A."/>
            <person name="Chen E."/>
            <person name="Marra M."/>
            <person name="Martienssen R."/>
            <person name="McCombie W.R."/>
        </authorList>
    </citation>
    <scope>NUCLEOTIDE SEQUENCE [LARGE SCALE GENOMIC DNA]</scope>
    <source>
        <strain>cv. Columbia</strain>
    </source>
</reference>
<dbReference type="Gene3D" id="1.25.10.10">
    <property type="entry name" value="Leucine-rich Repeat Variant"/>
    <property type="match status" value="1"/>
</dbReference>
<dbReference type="GO" id="GO:0005783">
    <property type="term" value="C:endoplasmic reticulum"/>
    <property type="evidence" value="ECO:0000314"/>
    <property type="project" value="TAIR"/>
</dbReference>
<evidence type="ECO:0000259" key="3">
    <source>
        <dbReference type="Pfam" id="PF07539"/>
    </source>
</evidence>
<sequence length="2895" mass="326602">MQFKSASQRTNDIDNISNYRNLDKVKAEPSEGSTFFRDCLIEWRELNTAEDFILFYEEMLPSVQSLSLIIMQKERIFSNLVSRLQMKARLSLEPILRLIAALSRDLLNDFIPFLPQIVNSFVTLLNNGAHNDPEIIQQVVGIHIMGFHNSVPAEVSCVRHRRHSQDEQLEKVPLIHSLVDSSNLKITGMKMILSEVAHPSKKAGGVGVLYNVMRGPCTVVEVVSLVLQRICEDLEAEKLSAMWEYLYKKINKSISNKKSVHLSRLLSVLMAVVKIKEGRKVHDIPSLIGIVSRIVSTFFTSSETAVEGDNLSAVLDEVLELILCTINTVNEMETVASLWAPIFALKSSSLLTFLREFLKKDQSVVKAFTKNILCAINNMIWESSEEVIPLLLTLCEEHKTQQTSHDVVNSISQTFESRYERIHEFLEAKIKKVQQNIENAGLAQINEAELAAIWGVVKCYPYFKVDSSLLICFKKTLRQHLAVSDGKYQLMIHSFLHSLLGTTLRSCYKMTGINHSDLEEALSFAKDYKSCEQVLSPVADVLEFMHRLIHFPILNRRPALAHGRSKPYPELQANKAGDAFEIFSENLRHPNKNIRLMTLRILCHFETLSSDPSFEEHPPKKKMKTEKNVLQLLLLFEETAPTVDTSRMLAGYISTIQDNLSAGRIHSAYVKLVLNGMLGILHISYRPLCVQASECLAVLVRKYTGAVWSDFVCYLGQCQLKFETLHDHSENANQSMSERHACNLNLNGRFNLFLFPPSAITPTATVSDVVSQLLQTLQKASSVAQSRASEILPLLLKFLGYNSENPGSVGSYNGRVCKGEDWKTVLVQWLTLLKLMKNPRFLDDNDAEIQTNVLECLLLANDFLLPHRQHLLNLIKPKELREELTTWNLSENIGEPHRSYIFSLVIRILMPKVRTLKNSASRKHTSIRHRKAVLCFISQLDVNELALFFALLIKPLNIISEETMDSFWSSGKSSLDYFQNSNFLKYFTVDTISTLSRNQKFGFLHVIQHILEVFDELRVRPFLDFMMGCVVRLLVNYAPNVDEEMNIDSLALRNVTAAPSTSDDKENASINHDQAGTAFKQFKELRSLCLKIIAHVLDKYEDCDLGSEFWDLFFSAVSPLIKSFKQEGSSSEKPSSLFSCFLSMSKSRNLVNLLCREESLVPDIFSILTVTTASEAIKSSALKFIENLLCLDNVLGEDENMIRGFVDPYIEALINSLHSLFIGDILKRKSVKYHGEREIKILKLLSKRMQDRSHVMKYLDVLLSFLNKSVKDPGMVSLLLLLNDIRREALLAIQDIIAYLGMESTSKIINTVSPLLVDAELDVRLCICDLLESLAKIDFSLDDVRTEALVFFIDFSASILCREAPAHSEFGKEVKNADVSWTGDRVLCILRNFILKHIGDAINRGGIIIKEWILLIREMVTKLPDAANLSAFRPLCSEDENVDFFKAIVHIQAHRRARAISRFSSVVKDSSLPEGVVRKLLVSVFFNMLLEGQDGKDNNVRNACTEALASISAHMSWTSYYALLNRCFREMNKHTKKGKILLRLICLILDKFHFAKDGYPHEAEEIRTCLQKIVFPRMQKLMNSDSDNVNVNSSVAALKVLKLLPEDVLDSNLSSIVHKIASFLKNRLESTRDEARLALVACLKELGLEYLQVVVNILRAILKRGSEVHVLGYTLNSILSKCLSNPTCGKLDHCLVDLLAVVETDILGEVAEQKEVEKFASKMKETRKRKSFETLKLIAENVTFRSHGLKLLSPVTAQLQRHLTPKIKTNLEKMLKQIAAGIEGNTSVDQGDLFLFIYGLVDDGINNRSGLGDQVSLPPSKKKKKSRDLKETSGLCFGPKSCPHLITVFALDLFYNRMKKLRLDNTDEELLSKCFTSLVKFPLPSLTSEADELKTALLTIAQSAVSSSSPLVQSCLKLLTTLLKNINITLSSEQLKMLIQFPIFIDLESDSSFVTLSLLKAIMNRKLVVPEIYDIAIQVSKLMVNSQLESIRKKCKHILLQFMVHYTLSEKRLEQHVNFLLENLRYEFPTGREAVLDMLHALILKFSEPNLGKQSVLDQQSQKLFIQLTVCLSNETDRKVLPLVGAVIEVLIGRMSKDQQNLSAAAAQVLGFFISAMKKTFRKHIYNTVEDARTILESAISASSLQLQDTVEEASLPFWKEAYYSLVMIEKMLEQFPDLRFGKDLETSEKYLPSGRKRPECRTLVADSLLEKPSSLFMVAVSLCFQLKEQPTTGNIDVDLLTANIVFAVSSLHSLIGQFDQATHNRFWSSLGEDEQVVFLKAFEVLDAGKGRSTFLALTSGKRTENGDDDVRNVMIGSLLKRMGKIALDMESVQMRVMFNVYKSFASQLNQEECRLYAYKILLPLYKVCEGYTGKIVTGIISFFSMKQSSWGCTIFIQLSLCLIIYVSLHSGHPFFFSSDDGDNATPLDLHFISVAGGFRPLNHQTRLLRLMEKVAETYKAKFVVSSSEQGEEDPFLQNATRLSSSLKLPWYLDPVEWILLVNLSSVDVTRRLITLLCIRYTRMKGSGYFREHIKMPFGGSLDVVFVDTGSLKQVGSVCICEFDRNVFECLYDQSIERVDKDSKSSRRRLVSWLFSAIDCLDLSSTCIKYRLCRYLVTKRIVVGSDPLLAYTLTKEPEEPKRVARTFHQIMTKYGVKGKMGFFFTELASQSFFSAFGTSTLVAVYLSNSSFLSLTVLAHTLIAIVAALPTLIRSISAFCSSEAMPRRSGDCMRCLVIFAVVSALVVCGPALYWKFNKGFVGSTRANSLCPPCVCDCPPPLSLLQIAPGLANLSITDCGSDDPELKQEMEKQFVDLLTEELKLQEAVADEHSRHMNVTLAEAKRVASQYQKEAEKCNAATEICESARERAEALLIKERKITSLWEKRARQSGWEGE</sequence>
<dbReference type="GO" id="GO:0042538">
    <property type="term" value="P:hyperosmotic salinity response"/>
    <property type="evidence" value="ECO:0000315"/>
    <property type="project" value="TAIR"/>
</dbReference>
<feature type="transmembrane region" description="Helical" evidence="2">
    <location>
        <begin position="2733"/>
        <end position="2753"/>
    </location>
</feature>
<accession>O65551</accession>
<organism evidence="5">
    <name type="scientific">Arabidopsis thaliana</name>
    <name type="common">Mouse-ear cress</name>
    <dbReference type="NCBI Taxonomy" id="3702"/>
    <lineage>
        <taxon>Eukaryota</taxon>
        <taxon>Viridiplantae</taxon>
        <taxon>Streptophyta</taxon>
        <taxon>Embryophyta</taxon>
        <taxon>Tracheophyta</taxon>
        <taxon>Spermatophyta</taxon>
        <taxon>Magnoliopsida</taxon>
        <taxon>eudicotyledons</taxon>
        <taxon>Gunneridae</taxon>
        <taxon>Pentapetalae</taxon>
        <taxon>rosids</taxon>
        <taxon>malvids</taxon>
        <taxon>Brassicales</taxon>
        <taxon>Brassicaceae</taxon>
        <taxon>Camelineae</taxon>
        <taxon>Arabidopsis</taxon>
    </lineage>
</organism>
<dbReference type="EMBL" id="AL161578">
    <property type="protein sequence ID" value="CAB79817.1"/>
    <property type="molecule type" value="Genomic_DNA"/>
</dbReference>
<name>O65551_ARATH</name>
<feature type="domain" description="U3 small nucleolar RNA-associated protein 20" evidence="4">
    <location>
        <begin position="1585"/>
        <end position="1801"/>
    </location>
</feature>
<dbReference type="TAIR" id="AT4G30996"/>
<dbReference type="GO" id="GO:0005794">
    <property type="term" value="C:Golgi apparatus"/>
    <property type="evidence" value="ECO:0007005"/>
    <property type="project" value="TAIR"/>
</dbReference>
<dbReference type="InterPro" id="IPR010471">
    <property type="entry name" value="DUF1068"/>
</dbReference>
<feature type="transmembrane region" description="Helical" evidence="2">
    <location>
        <begin position="2691"/>
        <end position="2712"/>
    </location>
</feature>
<feature type="domain" description="U3 small nucleolar RNA-associated protein 20 N-terminal" evidence="3">
    <location>
        <begin position="841"/>
        <end position="1344"/>
    </location>
</feature>
<reference evidence="5" key="3">
    <citation type="submission" date="1999-08" db="EMBL/GenBank/DDBJ databases">
        <authorList>
            <person name="EU Arabidopsis sequencing project"/>
        </authorList>
    </citation>
    <scope>NUCLEOTIDE SEQUENCE</scope>
</reference>
<dbReference type="Pfam" id="PF20416">
    <property type="entry name" value="UTP20"/>
    <property type="match status" value="1"/>
</dbReference>
<dbReference type="InterPro" id="IPR011989">
    <property type="entry name" value="ARM-like"/>
</dbReference>
<dbReference type="GO" id="GO:0000138">
    <property type="term" value="C:Golgi trans cisterna"/>
    <property type="evidence" value="ECO:0007005"/>
    <property type="project" value="TAIR"/>
</dbReference>
<reference evidence="5" key="1">
    <citation type="submission" date="1998-03" db="EMBL/GenBank/DDBJ databases">
        <authorList>
            <person name="Bevan M."/>
            <person name="Benes V."/>
            <person name="Rechmann S."/>
            <person name="Borkova D."/>
            <person name="Ansorge W."/>
            <person name="Hoheisel J."/>
            <person name="Mewes H.W."/>
            <person name="Mayer K.F.X."/>
            <person name="Lemcke K."/>
            <person name="Schueller C."/>
        </authorList>
    </citation>
    <scope>NUCLEOTIDE SEQUENCE</scope>
</reference>
<evidence type="ECO:0000313" key="5">
    <source>
        <dbReference type="EMBL" id="CAA18194.1"/>
    </source>
</evidence>
<dbReference type="PANTHER" id="PTHR17695">
    <property type="entry name" value="SMALL SUBUNIT PROCESSOME COMPONENT 20 HOMOLOG"/>
    <property type="match status" value="1"/>
</dbReference>